<dbReference type="NCBIfam" id="TIGR02046">
    <property type="entry name" value="sdhC_b558_fam"/>
    <property type="match status" value="1"/>
</dbReference>
<dbReference type="InterPro" id="IPR034804">
    <property type="entry name" value="SQR/QFR_C/D"/>
</dbReference>
<evidence type="ECO:0000256" key="2">
    <source>
        <dbReference type="ARBA" id="ARBA00022617"/>
    </source>
</evidence>
<comment type="subcellular location">
    <subcellularLocation>
        <location evidence="1">Membrane</location>
    </subcellularLocation>
</comment>
<comment type="caution">
    <text evidence="9">The sequence shown here is derived from an EMBL/GenBank/DDBJ whole genome shotgun (WGS) entry which is preliminary data.</text>
</comment>
<keyword evidence="7 8" id="KW-0472">Membrane</keyword>
<dbReference type="GO" id="GO:0046872">
    <property type="term" value="F:metal ion binding"/>
    <property type="evidence" value="ECO:0007669"/>
    <property type="project" value="UniProtKB-KW"/>
</dbReference>
<dbReference type="Pfam" id="PF01127">
    <property type="entry name" value="Sdh_cyt"/>
    <property type="match status" value="1"/>
</dbReference>
<dbReference type="EMBL" id="LQOJ01000053">
    <property type="protein sequence ID" value="ORU99395.1"/>
    <property type="molecule type" value="Genomic_DNA"/>
</dbReference>
<gene>
    <name evidence="9" type="ORF">AWC04_17215</name>
</gene>
<evidence type="ECO:0000256" key="4">
    <source>
        <dbReference type="ARBA" id="ARBA00022723"/>
    </source>
</evidence>
<dbReference type="AlphaFoldDB" id="A0A1X1R4V8"/>
<evidence type="ECO:0000256" key="3">
    <source>
        <dbReference type="ARBA" id="ARBA00022692"/>
    </source>
</evidence>
<feature type="transmembrane region" description="Helical" evidence="8">
    <location>
        <begin position="77"/>
        <end position="98"/>
    </location>
</feature>
<name>A0A1X1R4V8_MYCFA</name>
<organism evidence="9 10">
    <name type="scientific">Mycolicibacterium fallax</name>
    <name type="common">Mycobacterium fallax</name>
    <dbReference type="NCBI Taxonomy" id="1793"/>
    <lineage>
        <taxon>Bacteria</taxon>
        <taxon>Bacillati</taxon>
        <taxon>Actinomycetota</taxon>
        <taxon>Actinomycetes</taxon>
        <taxon>Mycobacteriales</taxon>
        <taxon>Mycobacteriaceae</taxon>
        <taxon>Mycolicibacterium</taxon>
    </lineage>
</organism>
<keyword evidence="2" id="KW-0349">Heme</keyword>
<keyword evidence="3 8" id="KW-0812">Transmembrane</keyword>
<keyword evidence="10" id="KW-1185">Reference proteome</keyword>
<dbReference type="STRING" id="1793.AWC04_17215"/>
<dbReference type="Proteomes" id="UP000193484">
    <property type="component" value="Unassembled WGS sequence"/>
</dbReference>
<keyword evidence="6" id="KW-0408">Iron</keyword>
<reference evidence="9 10" key="1">
    <citation type="submission" date="2016-01" db="EMBL/GenBank/DDBJ databases">
        <title>The new phylogeny of the genus Mycobacterium.</title>
        <authorList>
            <person name="Tarcisio F."/>
            <person name="Conor M."/>
            <person name="Antonella G."/>
            <person name="Elisabetta G."/>
            <person name="Giulia F.S."/>
            <person name="Sara T."/>
            <person name="Anna F."/>
            <person name="Clotilde B."/>
            <person name="Roberto B."/>
            <person name="Veronica D.S."/>
            <person name="Fabio R."/>
            <person name="Monica P."/>
            <person name="Olivier J."/>
            <person name="Enrico T."/>
            <person name="Nicola S."/>
        </authorList>
    </citation>
    <scope>NUCLEOTIDE SEQUENCE [LARGE SCALE GENOMIC DNA]</scope>
    <source>
        <strain evidence="9 10">DSM 44179</strain>
    </source>
</reference>
<evidence type="ECO:0000256" key="5">
    <source>
        <dbReference type="ARBA" id="ARBA00022989"/>
    </source>
</evidence>
<evidence type="ECO:0000256" key="8">
    <source>
        <dbReference type="SAM" id="Phobius"/>
    </source>
</evidence>
<evidence type="ECO:0000256" key="7">
    <source>
        <dbReference type="ARBA" id="ARBA00023136"/>
    </source>
</evidence>
<feature type="transmembrane region" description="Helical" evidence="8">
    <location>
        <begin position="178"/>
        <end position="200"/>
    </location>
</feature>
<dbReference type="InterPro" id="IPR000701">
    <property type="entry name" value="SuccDH_FuR_B_TM-su"/>
</dbReference>
<dbReference type="Gene3D" id="1.20.1300.10">
    <property type="entry name" value="Fumarate reductase/succinate dehydrogenase, transmembrane subunit"/>
    <property type="match status" value="1"/>
</dbReference>
<evidence type="ECO:0000313" key="10">
    <source>
        <dbReference type="Proteomes" id="UP000193484"/>
    </source>
</evidence>
<accession>A0A1X1R4V8</accession>
<dbReference type="CDD" id="cd03498">
    <property type="entry name" value="SQR_TypeB_2_TM"/>
    <property type="match status" value="1"/>
</dbReference>
<feature type="transmembrane region" description="Helical" evidence="8">
    <location>
        <begin position="212"/>
        <end position="236"/>
    </location>
</feature>
<feature type="transmembrane region" description="Helical" evidence="8">
    <location>
        <begin position="119"/>
        <end position="140"/>
    </location>
</feature>
<evidence type="ECO:0000256" key="1">
    <source>
        <dbReference type="ARBA" id="ARBA00004370"/>
    </source>
</evidence>
<dbReference type="GO" id="GO:0016020">
    <property type="term" value="C:membrane"/>
    <property type="evidence" value="ECO:0007669"/>
    <property type="project" value="UniProtKB-SubCell"/>
</dbReference>
<evidence type="ECO:0000256" key="6">
    <source>
        <dbReference type="ARBA" id="ARBA00023004"/>
    </source>
</evidence>
<proteinExistence type="predicted"/>
<keyword evidence="5 8" id="KW-1133">Transmembrane helix</keyword>
<keyword evidence="4" id="KW-0479">Metal-binding</keyword>
<dbReference type="SUPFAM" id="SSF81343">
    <property type="entry name" value="Fumarate reductase respiratory complex transmembrane subunits"/>
    <property type="match status" value="1"/>
</dbReference>
<protein>
    <submittedName>
        <fullName evidence="9">Succinate dehydrogenase</fullName>
    </submittedName>
</protein>
<dbReference type="InterPro" id="IPR011138">
    <property type="entry name" value="Cytochrome_b-558"/>
</dbReference>
<feature type="transmembrane region" description="Helical" evidence="8">
    <location>
        <begin position="21"/>
        <end position="43"/>
    </location>
</feature>
<evidence type="ECO:0000313" key="9">
    <source>
        <dbReference type="EMBL" id="ORU99395.1"/>
    </source>
</evidence>
<sequence>MPRRPALIPPGVRLRWRPSTIGLKIVMAVTGVVFALFVFVHMIGNLKIYTGAEHFDAYAHWLRTLAEPLLPYQGALWLFRVVLAACLVAHVGAAAVLAARARRARGPFRRRGLRGLRSFTARTMAVSGIVLLAFIVFHILDLTTGTGPAASSAFTPATTSSSAAYANLVASFERPAVAGFYLLAMLVLGAHLAHGLYTAVSDLGVTGRRTRQLAIAAGGLLAGAVMVANMSIPIAVQAGWLR</sequence>